<feature type="signal peptide" evidence="8">
    <location>
        <begin position="1"/>
        <end position="23"/>
    </location>
</feature>
<feature type="transmembrane region" description="Helical" evidence="7">
    <location>
        <begin position="211"/>
        <end position="227"/>
    </location>
</feature>
<dbReference type="Pfam" id="PF13886">
    <property type="entry name" value="TM7S3_TM198"/>
    <property type="match status" value="1"/>
</dbReference>
<keyword evidence="4 7" id="KW-0472">Membrane</keyword>
<feature type="region of interest" description="Disordered" evidence="6">
    <location>
        <begin position="863"/>
        <end position="887"/>
    </location>
</feature>
<feature type="transmembrane region" description="Helical" evidence="7">
    <location>
        <begin position="153"/>
        <end position="176"/>
    </location>
</feature>
<evidence type="ECO:0000256" key="5">
    <source>
        <dbReference type="SAM" id="Coils"/>
    </source>
</evidence>
<organism evidence="10 11">
    <name type="scientific">Alternaria atra</name>
    <dbReference type="NCBI Taxonomy" id="119953"/>
    <lineage>
        <taxon>Eukaryota</taxon>
        <taxon>Fungi</taxon>
        <taxon>Dikarya</taxon>
        <taxon>Ascomycota</taxon>
        <taxon>Pezizomycotina</taxon>
        <taxon>Dothideomycetes</taxon>
        <taxon>Pleosporomycetidae</taxon>
        <taxon>Pleosporales</taxon>
        <taxon>Pleosporineae</taxon>
        <taxon>Pleosporaceae</taxon>
        <taxon>Alternaria</taxon>
        <taxon>Alternaria sect. Ulocladioides</taxon>
    </lineage>
</organism>
<feature type="compositionally biased region" description="Polar residues" evidence="6">
    <location>
        <begin position="867"/>
        <end position="877"/>
    </location>
</feature>
<feature type="transmembrane region" description="Helical" evidence="7">
    <location>
        <begin position="125"/>
        <end position="146"/>
    </location>
</feature>
<dbReference type="PANTHER" id="PTHR39469">
    <property type="entry name" value="CHROMOSOME 1, WHOLE GENOME SHOTGUN SEQUENCE"/>
    <property type="match status" value="1"/>
</dbReference>
<dbReference type="GeneID" id="67012079"/>
<evidence type="ECO:0000256" key="7">
    <source>
        <dbReference type="SAM" id="Phobius"/>
    </source>
</evidence>
<dbReference type="GO" id="GO:0016020">
    <property type="term" value="C:membrane"/>
    <property type="evidence" value="ECO:0007669"/>
    <property type="project" value="UniProtKB-SubCell"/>
</dbReference>
<protein>
    <recommendedName>
        <fullName evidence="9">TM7S3/TM198-like domain-containing protein</fullName>
    </recommendedName>
</protein>
<dbReference type="OrthoDB" id="102260at2759"/>
<evidence type="ECO:0000256" key="3">
    <source>
        <dbReference type="ARBA" id="ARBA00022989"/>
    </source>
</evidence>
<gene>
    <name evidence="10" type="ORF">ALTATR162_LOCUS11770</name>
</gene>
<sequence>MRFYCNYLILCLALILCLQLAVAAPHAAVRRQNDSPSAESTPESQDSASRQPAATPTPSGLSSSRVEPDRTSSKPAPSVKPSEAPAPSTTNDVPTTTPSDRPTPSDPEKNDSADPADPLPIHPKLTPAMGITGVLLLLSGLGYAIVGIKNKWVYVFGSAAYLTALAVTVLIIYLMNPPVTDAIQGAFFVAAFFTGVIFGILSLVFSDITEGFGCLLGGFCLSMWFLSVKDGGLITSGTGRAIFIGCMSAGGYSLAFSHYTRTYGLIASIAFSGATATILGIDCLAGSGWKEFWLYLWNLNDDIFPLNTNTYPVTKNMKAELAGVVIIAVVGIVSQMRVWKLVKQHREKTAAQQLERQQDQDREEEEQGRKVEDNFQKERAQWEAAYGGKGAPETSVRSSVSSPKGSTHIEEKEVYGNDSAERLNVPNNGVMRSASNSPNPGASVTVGVPNDDGIEQIGPETPTTENALGIHTPENEKALPAAPENGSRPTLAKSNSLRPSVPLPPPSVVPLPFKIPCEEDARSDDDDNASVSALPESGLEAEESRRLSKRVSDVSAMRQRISRDMVLSQEAMMGSRPDEDDRASSLAATLDDDLDALSSRNLSPLPSPIGTEHDDALARPGLKRQDSDTVPSRKKSSNGNAAPTSLTTSTDPKTKQSHNKHPTKQDSVVGAGKGTSSSKASSEQCSKSNQSEALSQGSQLEQGGSQVDSLAENVLPEKLSKVALSYRTNEWAKHLEAADKPDYEDMFRPSSPGIMLANGLEEKPTPVSEELAADLFGNKRDSRRMSTGSRMQRNSSNALRRNTSTFSQESLVNQRSLTHSPSIASPGMLSRSSSAARLDTLSPLPSNTLLSKRESLIKNRASALALTPQSSSPNLLSQHEEEEEMTLAQRRQLLQQQQLLSPTLTHQSSLRSPGKTPPSASQKWQKKAWATKGAPAGFDSHQPKRANSSAQSEQKREQLYAGWRDTMRDIAPPQNAAHMAEQQRAALMMERRQKDMEKQQRELMQQQRASQMDSMMRSGQMMDAHREAMRKMQANANRHT</sequence>
<name>A0A8J2NBT5_9PLEO</name>
<feature type="compositionally biased region" description="Low complexity" evidence="6">
    <location>
        <begin position="667"/>
        <end position="706"/>
    </location>
</feature>
<feature type="compositionally biased region" description="Basic and acidic residues" evidence="6">
    <location>
        <begin position="542"/>
        <end position="552"/>
    </location>
</feature>
<feature type="transmembrane region" description="Helical" evidence="7">
    <location>
        <begin position="182"/>
        <end position="204"/>
    </location>
</feature>
<feature type="compositionally biased region" description="Basic and acidic residues" evidence="6">
    <location>
        <begin position="611"/>
        <end position="627"/>
    </location>
</feature>
<feature type="compositionally biased region" description="Polar residues" evidence="6">
    <location>
        <begin position="785"/>
        <end position="823"/>
    </location>
</feature>
<feature type="coiled-coil region" evidence="5">
    <location>
        <begin position="979"/>
        <end position="1009"/>
    </location>
</feature>
<feature type="compositionally biased region" description="Polar residues" evidence="6">
    <location>
        <begin position="34"/>
        <end position="65"/>
    </location>
</feature>
<evidence type="ECO:0000259" key="9">
    <source>
        <dbReference type="Pfam" id="PF13886"/>
    </source>
</evidence>
<dbReference type="RefSeq" id="XP_043175347.1">
    <property type="nucleotide sequence ID" value="XM_043319412.1"/>
</dbReference>
<comment type="subcellular location">
    <subcellularLocation>
        <location evidence="1">Membrane</location>
        <topology evidence="1">Multi-pass membrane protein</topology>
    </subcellularLocation>
</comment>
<evidence type="ECO:0000256" key="2">
    <source>
        <dbReference type="ARBA" id="ARBA00022692"/>
    </source>
</evidence>
<keyword evidence="3 7" id="KW-1133">Transmembrane helix</keyword>
<dbReference type="AlphaFoldDB" id="A0A8J2NBT5"/>
<feature type="transmembrane region" description="Helical" evidence="7">
    <location>
        <begin position="233"/>
        <end position="256"/>
    </location>
</feature>
<evidence type="ECO:0000313" key="10">
    <source>
        <dbReference type="EMBL" id="CAG5187726.1"/>
    </source>
</evidence>
<evidence type="ECO:0000256" key="8">
    <source>
        <dbReference type="SAM" id="SignalP"/>
    </source>
</evidence>
<feature type="chain" id="PRO_5035218819" description="TM7S3/TM198-like domain-containing protein" evidence="8">
    <location>
        <begin position="24"/>
        <end position="1040"/>
    </location>
</feature>
<feature type="compositionally biased region" description="Basic and acidic residues" evidence="6">
    <location>
        <begin position="367"/>
        <end position="381"/>
    </location>
</feature>
<feature type="transmembrane region" description="Helical" evidence="7">
    <location>
        <begin position="263"/>
        <end position="289"/>
    </location>
</feature>
<proteinExistence type="predicted"/>
<comment type="caution">
    <text evidence="10">The sequence shown here is derived from an EMBL/GenBank/DDBJ whole genome shotgun (WGS) entry which is preliminary data.</text>
</comment>
<keyword evidence="11" id="KW-1185">Reference proteome</keyword>
<accession>A0A8J2NBT5</accession>
<dbReference type="Proteomes" id="UP000676310">
    <property type="component" value="Unassembled WGS sequence"/>
</dbReference>
<feature type="domain" description="TM7S3/TM198-like" evidence="9">
    <location>
        <begin position="133"/>
        <end position="336"/>
    </location>
</feature>
<feature type="region of interest" description="Disordered" evidence="6">
    <location>
        <begin position="778"/>
        <end position="831"/>
    </location>
</feature>
<dbReference type="EMBL" id="CAJRGZ010000032">
    <property type="protein sequence ID" value="CAG5187726.1"/>
    <property type="molecule type" value="Genomic_DNA"/>
</dbReference>
<evidence type="ECO:0000313" key="11">
    <source>
        <dbReference type="Proteomes" id="UP000676310"/>
    </source>
</evidence>
<dbReference type="PANTHER" id="PTHR39469:SF1">
    <property type="entry name" value="DUF4203 DOMAIN-CONTAINING PROTEIN"/>
    <property type="match status" value="1"/>
</dbReference>
<feature type="region of interest" description="Disordered" evidence="6">
    <location>
        <begin position="903"/>
        <end position="956"/>
    </location>
</feature>
<feature type="region of interest" description="Disordered" evidence="6">
    <location>
        <begin position="352"/>
        <end position="412"/>
    </location>
</feature>
<evidence type="ECO:0000256" key="4">
    <source>
        <dbReference type="ARBA" id="ARBA00023136"/>
    </source>
</evidence>
<feature type="compositionally biased region" description="Polar residues" evidence="6">
    <location>
        <begin position="637"/>
        <end position="651"/>
    </location>
</feature>
<dbReference type="InterPro" id="IPR025256">
    <property type="entry name" value="TM7S3/TM198-like_dom"/>
</dbReference>
<keyword evidence="5" id="KW-0175">Coiled coil</keyword>
<feature type="region of interest" description="Disordered" evidence="6">
    <location>
        <begin position="30"/>
        <end position="121"/>
    </location>
</feature>
<keyword evidence="2 7" id="KW-0812">Transmembrane</keyword>
<evidence type="ECO:0000256" key="6">
    <source>
        <dbReference type="SAM" id="MobiDB-lite"/>
    </source>
</evidence>
<evidence type="ECO:0000256" key="1">
    <source>
        <dbReference type="ARBA" id="ARBA00004141"/>
    </source>
</evidence>
<feature type="region of interest" description="Disordered" evidence="6">
    <location>
        <begin position="454"/>
        <end position="711"/>
    </location>
</feature>
<keyword evidence="8" id="KW-0732">Signal</keyword>
<reference evidence="10" key="1">
    <citation type="submission" date="2021-05" db="EMBL/GenBank/DDBJ databases">
        <authorList>
            <person name="Stam R."/>
        </authorList>
    </citation>
    <scope>NUCLEOTIDE SEQUENCE</scope>
    <source>
        <strain evidence="10">CS162</strain>
    </source>
</reference>